<dbReference type="Proteomes" id="UP000789901">
    <property type="component" value="Unassembled WGS sequence"/>
</dbReference>
<organism evidence="1 2">
    <name type="scientific">Gigaspora margarita</name>
    <dbReference type="NCBI Taxonomy" id="4874"/>
    <lineage>
        <taxon>Eukaryota</taxon>
        <taxon>Fungi</taxon>
        <taxon>Fungi incertae sedis</taxon>
        <taxon>Mucoromycota</taxon>
        <taxon>Glomeromycotina</taxon>
        <taxon>Glomeromycetes</taxon>
        <taxon>Diversisporales</taxon>
        <taxon>Gigasporaceae</taxon>
        <taxon>Gigaspora</taxon>
    </lineage>
</organism>
<evidence type="ECO:0000313" key="1">
    <source>
        <dbReference type="EMBL" id="CAG8806509.1"/>
    </source>
</evidence>
<gene>
    <name evidence="1" type="ORF">GMARGA_LOCUS24315</name>
</gene>
<proteinExistence type="predicted"/>
<dbReference type="EMBL" id="CAJVQB010025521">
    <property type="protein sequence ID" value="CAG8806509.1"/>
    <property type="molecule type" value="Genomic_DNA"/>
</dbReference>
<name>A0ABN7VYW0_GIGMA</name>
<sequence>MSAIITKFVTDHELTNEMSLEELSQYAPEILELLTNDKEKRHQAHNHLLNGYKFSKEQVFALIPLQRVGQCKSQVPVPERSGLEAEEVNICQVSDSTCTEETIKEMAQRIVRDKLSEKDVKAISRALVETAPDPVVALSQLRTLNVQETIISATLNLEITRSSNKIQKEHSEKHKNKGIDFPDHFLLESVKERLDLYDMSKTPDKQALADNEEWAKKLLTWIQEAIVSGQLRDPGKLGSTYLSTFLKKDEFIPKPYKPLLPSSLRKLGSVFASVVHSAKNLSEANTFASEALRHRAVFASIAHGPKNASKANTYASEALRHSPDNHASPSKRYTIVNMRKRGEPYNQARPFFIEDES</sequence>
<protein>
    <submittedName>
        <fullName evidence="1">10127_t:CDS:1</fullName>
    </submittedName>
</protein>
<keyword evidence="2" id="KW-1185">Reference proteome</keyword>
<accession>A0ABN7VYW0</accession>
<reference evidence="1 2" key="1">
    <citation type="submission" date="2021-06" db="EMBL/GenBank/DDBJ databases">
        <authorList>
            <person name="Kallberg Y."/>
            <person name="Tangrot J."/>
            <person name="Rosling A."/>
        </authorList>
    </citation>
    <scope>NUCLEOTIDE SEQUENCE [LARGE SCALE GENOMIC DNA]</scope>
    <source>
        <strain evidence="1 2">120-4 pot B 10/14</strain>
    </source>
</reference>
<evidence type="ECO:0000313" key="2">
    <source>
        <dbReference type="Proteomes" id="UP000789901"/>
    </source>
</evidence>
<comment type="caution">
    <text evidence="1">The sequence shown here is derived from an EMBL/GenBank/DDBJ whole genome shotgun (WGS) entry which is preliminary data.</text>
</comment>